<dbReference type="AlphaFoldDB" id="A0A6G1EU07"/>
<comment type="caution">
    <text evidence="2">The sequence shown here is derived from an EMBL/GenBank/DDBJ whole genome shotgun (WGS) entry which is preliminary data.</text>
</comment>
<reference evidence="2 3" key="1">
    <citation type="submission" date="2019-11" db="EMBL/GenBank/DDBJ databases">
        <title>Whole genome sequence of Oryza granulata.</title>
        <authorList>
            <person name="Li W."/>
        </authorList>
    </citation>
    <scope>NUCLEOTIDE SEQUENCE [LARGE SCALE GENOMIC DNA]</scope>
    <source>
        <strain evidence="3">cv. Menghai</strain>
        <tissue evidence="2">Leaf</tissue>
    </source>
</reference>
<organism evidence="2 3">
    <name type="scientific">Oryza meyeriana var. granulata</name>
    <dbReference type="NCBI Taxonomy" id="110450"/>
    <lineage>
        <taxon>Eukaryota</taxon>
        <taxon>Viridiplantae</taxon>
        <taxon>Streptophyta</taxon>
        <taxon>Embryophyta</taxon>
        <taxon>Tracheophyta</taxon>
        <taxon>Spermatophyta</taxon>
        <taxon>Magnoliopsida</taxon>
        <taxon>Liliopsida</taxon>
        <taxon>Poales</taxon>
        <taxon>Poaceae</taxon>
        <taxon>BOP clade</taxon>
        <taxon>Oryzoideae</taxon>
        <taxon>Oryzeae</taxon>
        <taxon>Oryzinae</taxon>
        <taxon>Oryza</taxon>
        <taxon>Oryza meyeriana</taxon>
    </lineage>
</organism>
<feature type="region of interest" description="Disordered" evidence="1">
    <location>
        <begin position="15"/>
        <end position="55"/>
    </location>
</feature>
<feature type="compositionally biased region" description="Polar residues" evidence="1">
    <location>
        <begin position="182"/>
        <end position="192"/>
    </location>
</feature>
<proteinExistence type="predicted"/>
<dbReference type="PANTHER" id="PTHR13097:SF7">
    <property type="entry name" value="GENERAL TRANSCRIPTION FACTOR IIE SUBUNIT 1"/>
    <property type="match status" value="1"/>
</dbReference>
<sequence>MEVSPLALAPSIRRVRPTEHDAEHVQQHTQQQGASITNTTKVRDSDGLSPGEVVEDEDANPLLSTRADLIYDIVRYRIHHMRKNLKDELDDRDTVQHYEQLKPLIALLDRIKDLSFPDFGSLQDWERATIGASANGAVGSSQNSEGLCSWTPMPFLEETEEAQVHKNLLNLGTDLMEEQKGENSSSANLDQSSEAKSDKKQCSEEDGSKSIQESYIKAYYEAIQKRQEEKAKSLACISDQPFASDAQFERQLGAKSKRDDDGESGDDDIELKVEQPTGNTGEIYKLADLNVETQQSNDDEYEWQEG</sequence>
<feature type="region of interest" description="Disordered" evidence="1">
    <location>
        <begin position="178"/>
        <end position="208"/>
    </location>
</feature>
<name>A0A6G1EU07_9ORYZ</name>
<feature type="compositionally biased region" description="Acidic residues" evidence="1">
    <location>
        <begin position="297"/>
        <end position="306"/>
    </location>
</feature>
<gene>
    <name evidence="2" type="ORF">E2562_037911</name>
</gene>
<feature type="region of interest" description="Disordered" evidence="1">
    <location>
        <begin position="245"/>
        <end position="306"/>
    </location>
</feature>
<dbReference type="InterPro" id="IPR039997">
    <property type="entry name" value="TFE"/>
</dbReference>
<feature type="compositionally biased region" description="Basic and acidic residues" evidence="1">
    <location>
        <begin position="193"/>
        <end position="208"/>
    </location>
</feature>
<dbReference type="Proteomes" id="UP000479710">
    <property type="component" value="Unassembled WGS sequence"/>
</dbReference>
<dbReference type="GO" id="GO:0005673">
    <property type="term" value="C:transcription factor TFIIE complex"/>
    <property type="evidence" value="ECO:0007669"/>
    <property type="project" value="TreeGrafter"/>
</dbReference>
<evidence type="ECO:0000313" key="2">
    <source>
        <dbReference type="EMBL" id="KAF0928101.1"/>
    </source>
</evidence>
<dbReference type="EMBL" id="SPHZ02000003">
    <property type="protein sequence ID" value="KAF0928101.1"/>
    <property type="molecule type" value="Genomic_DNA"/>
</dbReference>
<evidence type="ECO:0000256" key="1">
    <source>
        <dbReference type="SAM" id="MobiDB-lite"/>
    </source>
</evidence>
<dbReference type="GO" id="GO:0006367">
    <property type="term" value="P:transcription initiation at RNA polymerase II promoter"/>
    <property type="evidence" value="ECO:0007669"/>
    <property type="project" value="TreeGrafter"/>
</dbReference>
<feature type="compositionally biased region" description="Polar residues" evidence="1">
    <location>
        <begin position="27"/>
        <end position="40"/>
    </location>
</feature>
<accession>A0A6G1EU07</accession>
<feature type="compositionally biased region" description="Basic and acidic residues" evidence="1">
    <location>
        <begin position="16"/>
        <end position="26"/>
    </location>
</feature>
<dbReference type="PANTHER" id="PTHR13097">
    <property type="entry name" value="TRANSCRIPTION INITIATION FACTOR IIE, ALPHA SUBUNIT"/>
    <property type="match status" value="1"/>
</dbReference>
<evidence type="ECO:0000313" key="3">
    <source>
        <dbReference type="Proteomes" id="UP000479710"/>
    </source>
</evidence>
<keyword evidence="3" id="KW-1185">Reference proteome</keyword>
<dbReference type="OrthoDB" id="361102at2759"/>
<protein>
    <submittedName>
        <fullName evidence="2">Uncharacterized protein</fullName>
    </submittedName>
</protein>